<reference evidence="15 16" key="1">
    <citation type="journal article" date="2008" name="Int. J. Syst. Evol. Microbiol.">
        <title>Neptunomonas japonica sp. nov., an Osedax japonicus symbiont-like bacterium isolated from sediment adjacent to sperm whale carcasses off Kagoshima, Japan.</title>
        <authorList>
            <person name="Miyazaki M."/>
            <person name="Nogi Y."/>
            <person name="Fujiwara Y."/>
            <person name="Kawato M."/>
            <person name="Kubokawa K."/>
            <person name="Horikoshi K."/>
        </authorList>
    </citation>
    <scope>NUCLEOTIDE SEQUENCE [LARGE SCALE GENOMIC DNA]</scope>
    <source>
        <strain evidence="15 16">JAMM 1380</strain>
    </source>
</reference>
<dbReference type="KEGG" id="njp:NEJAP_0618"/>
<dbReference type="EMBL" id="AP014546">
    <property type="protein sequence ID" value="BBB28575.1"/>
    <property type="molecule type" value="Genomic_DNA"/>
</dbReference>
<keyword evidence="2 13" id="KW-0479">Metal-binding</keyword>
<evidence type="ECO:0000256" key="10">
    <source>
        <dbReference type="ARBA" id="ARBA00066392"/>
    </source>
</evidence>
<gene>
    <name evidence="15" type="primary">speB</name>
    <name evidence="15" type="ORF">NEJAP_0618</name>
</gene>
<dbReference type="InterPro" id="IPR020855">
    <property type="entry name" value="Ureohydrolase_Mn_BS"/>
</dbReference>
<evidence type="ECO:0000256" key="8">
    <source>
        <dbReference type="ARBA" id="ARBA00050304"/>
    </source>
</evidence>
<dbReference type="InterPro" id="IPR005925">
    <property type="entry name" value="Agmatinase-rel"/>
</dbReference>
<dbReference type="EC" id="3.5.3.11" evidence="10"/>
<keyword evidence="16" id="KW-1185">Reference proteome</keyword>
<evidence type="ECO:0000256" key="3">
    <source>
        <dbReference type="ARBA" id="ARBA00022801"/>
    </source>
</evidence>
<evidence type="ECO:0000313" key="16">
    <source>
        <dbReference type="Proteomes" id="UP000595332"/>
    </source>
</evidence>
<dbReference type="NCBIfam" id="NF002564">
    <property type="entry name" value="PRK02190.1"/>
    <property type="match status" value="1"/>
</dbReference>
<dbReference type="FunFam" id="3.40.800.10:FF:000001">
    <property type="entry name" value="Agmatinase"/>
    <property type="match status" value="1"/>
</dbReference>
<dbReference type="PANTHER" id="PTHR11358:SF26">
    <property type="entry name" value="GUANIDINO ACID HYDROLASE, MITOCHONDRIAL"/>
    <property type="match status" value="1"/>
</dbReference>
<feature type="binding site" evidence="13">
    <location>
        <position position="165"/>
    </location>
    <ligand>
        <name>Mn(2+)</name>
        <dbReference type="ChEBI" id="CHEBI:29035"/>
        <label>1</label>
    </ligand>
</feature>
<dbReference type="InterPro" id="IPR006035">
    <property type="entry name" value="Ureohydrolase"/>
</dbReference>
<evidence type="ECO:0000256" key="6">
    <source>
        <dbReference type="ARBA" id="ARBA00023115"/>
    </source>
</evidence>
<dbReference type="PIRSF" id="PIRSF036979">
    <property type="entry name" value="Arginase"/>
    <property type="match status" value="1"/>
</dbReference>
<evidence type="ECO:0000256" key="11">
    <source>
        <dbReference type="ARBA" id="ARBA00067513"/>
    </source>
</evidence>
<evidence type="ECO:0000256" key="5">
    <source>
        <dbReference type="ARBA" id="ARBA00023066"/>
    </source>
</evidence>
<keyword evidence="4" id="KW-0661">Putrescine biosynthesis</keyword>
<protein>
    <recommendedName>
        <fullName evidence="11">Agmatinase</fullName>
        <ecNumber evidence="10">3.5.3.11</ecNumber>
    </recommendedName>
    <alternativeName>
        <fullName evidence="12">Agmatine ureohydrolase</fullName>
    </alternativeName>
</protein>
<proteinExistence type="inferred from homology"/>
<name>A0A7R6SVB9_9GAMM</name>
<dbReference type="InterPro" id="IPR023696">
    <property type="entry name" value="Ureohydrolase_dom_sf"/>
</dbReference>
<evidence type="ECO:0000256" key="9">
    <source>
        <dbReference type="ARBA" id="ARBA00054406"/>
    </source>
</evidence>
<dbReference type="PROSITE" id="PS01053">
    <property type="entry name" value="ARGINASE_1"/>
    <property type="match status" value="1"/>
</dbReference>
<evidence type="ECO:0000256" key="4">
    <source>
        <dbReference type="ARBA" id="ARBA00023023"/>
    </source>
</evidence>
<feature type="binding site" evidence="13">
    <location>
        <position position="245"/>
    </location>
    <ligand>
        <name>Mn(2+)</name>
        <dbReference type="ChEBI" id="CHEBI:29035"/>
        <label>1</label>
    </ligand>
</feature>
<keyword evidence="6" id="KW-0620">Polyamine biosynthesis</keyword>
<comment type="cofactor">
    <cofactor evidence="13">
        <name>Mn(2+)</name>
        <dbReference type="ChEBI" id="CHEBI:29035"/>
    </cofactor>
    <text evidence="13">Binds 2 manganese ions per subunit.</text>
</comment>
<comment type="similarity">
    <text evidence="1">Belongs to the arginase family. Agmatinase subfamily.</text>
</comment>
<organism evidence="15 16">
    <name type="scientific">Neptunomonas japonica JAMM 1380</name>
    <dbReference type="NCBI Taxonomy" id="1441457"/>
    <lineage>
        <taxon>Bacteria</taxon>
        <taxon>Pseudomonadati</taxon>
        <taxon>Pseudomonadota</taxon>
        <taxon>Gammaproteobacteria</taxon>
        <taxon>Oceanospirillales</taxon>
        <taxon>Oceanospirillaceae</taxon>
        <taxon>Neptunomonas</taxon>
    </lineage>
</organism>
<feature type="binding site" evidence="13">
    <location>
        <position position="140"/>
    </location>
    <ligand>
        <name>Mn(2+)</name>
        <dbReference type="ChEBI" id="CHEBI:29035"/>
        <label>1</label>
    </ligand>
</feature>
<dbReference type="GO" id="GO:0046872">
    <property type="term" value="F:metal ion binding"/>
    <property type="evidence" value="ECO:0007669"/>
    <property type="project" value="UniProtKB-KW"/>
</dbReference>
<comment type="catalytic activity">
    <reaction evidence="8">
        <text>agmatine + H2O = urea + putrescine</text>
        <dbReference type="Rhea" id="RHEA:13929"/>
        <dbReference type="ChEBI" id="CHEBI:15377"/>
        <dbReference type="ChEBI" id="CHEBI:16199"/>
        <dbReference type="ChEBI" id="CHEBI:58145"/>
        <dbReference type="ChEBI" id="CHEBI:326268"/>
        <dbReference type="EC" id="3.5.3.11"/>
    </reaction>
</comment>
<evidence type="ECO:0000256" key="12">
    <source>
        <dbReference type="ARBA" id="ARBA00082423"/>
    </source>
</evidence>
<dbReference type="RefSeq" id="WP_236591046.1">
    <property type="nucleotide sequence ID" value="NZ_AP014546.1"/>
</dbReference>
<dbReference type="GO" id="GO:0008783">
    <property type="term" value="F:agmatinase activity"/>
    <property type="evidence" value="ECO:0007669"/>
    <property type="project" value="UniProtKB-EC"/>
</dbReference>
<dbReference type="Gene3D" id="3.40.800.10">
    <property type="entry name" value="Ureohydrolase domain"/>
    <property type="match status" value="1"/>
</dbReference>
<dbReference type="PANTHER" id="PTHR11358">
    <property type="entry name" value="ARGINASE/AGMATINASE"/>
    <property type="match status" value="1"/>
</dbReference>
<comment type="function">
    <text evidence="9">Catalyzes the formation of putrescine from agmatine.</text>
</comment>
<dbReference type="NCBIfam" id="TIGR01230">
    <property type="entry name" value="agmatinase"/>
    <property type="match status" value="1"/>
</dbReference>
<dbReference type="Proteomes" id="UP000595332">
    <property type="component" value="Chromosome"/>
</dbReference>
<dbReference type="Pfam" id="PF00491">
    <property type="entry name" value="Arginase"/>
    <property type="match status" value="1"/>
</dbReference>
<evidence type="ECO:0000256" key="7">
    <source>
        <dbReference type="ARBA" id="ARBA00023211"/>
    </source>
</evidence>
<feature type="binding site" evidence="13">
    <location>
        <position position="167"/>
    </location>
    <ligand>
        <name>Mn(2+)</name>
        <dbReference type="ChEBI" id="CHEBI:29035"/>
        <label>1</label>
    </ligand>
</feature>
<dbReference type="GO" id="GO:0033389">
    <property type="term" value="P:putrescine biosynthetic process from arginine, via agmatine"/>
    <property type="evidence" value="ECO:0007669"/>
    <property type="project" value="TreeGrafter"/>
</dbReference>
<feature type="binding site" evidence="13">
    <location>
        <position position="163"/>
    </location>
    <ligand>
        <name>Mn(2+)</name>
        <dbReference type="ChEBI" id="CHEBI:29035"/>
        <label>1</label>
    </ligand>
</feature>
<evidence type="ECO:0000256" key="14">
    <source>
        <dbReference type="RuleBase" id="RU003684"/>
    </source>
</evidence>
<evidence type="ECO:0000256" key="1">
    <source>
        <dbReference type="ARBA" id="ARBA00009227"/>
    </source>
</evidence>
<dbReference type="AlphaFoldDB" id="A0A7R6SVB9"/>
<keyword evidence="5" id="KW-0745">Spermidine biosynthesis</keyword>
<dbReference type="PROSITE" id="PS51409">
    <property type="entry name" value="ARGINASE_2"/>
    <property type="match status" value="1"/>
</dbReference>
<feature type="binding site" evidence="13">
    <location>
        <position position="247"/>
    </location>
    <ligand>
        <name>Mn(2+)</name>
        <dbReference type="ChEBI" id="CHEBI:29035"/>
        <label>1</label>
    </ligand>
</feature>
<sequence length="321" mass="34118">MSEVDGKSSPSVANSAAVADADMPLYGAMGMTFMQFPAVTTLSQCGAEVIVSGVPFDMATSGRSGSRFGPQGIRQASVNLVWEGARWPWAFALDDHLAVADAGNVIFKHGEPQTLVDNLEAHISAIMQAGKSALTFGGDHFITLPILRAYAKKYGPVALVHFDAHTDTYSGGSKYDHGTIFHHAVQEGLVDTEHSLQIGIRTAYTVENHPFEVLDAAWVGDYGPATTLERIRQRVGDKKVYVSFDIDGLDPAFAPGTGTPVVAGISMDCALKVIRGLQGLNLIGMDVVEVAPAYDQAEITSLAGATLALEYLYVLAANKMA</sequence>
<evidence type="ECO:0000256" key="2">
    <source>
        <dbReference type="ARBA" id="ARBA00022723"/>
    </source>
</evidence>
<keyword evidence="7 13" id="KW-0464">Manganese</keyword>
<dbReference type="CDD" id="cd11592">
    <property type="entry name" value="Agmatinase_PAH"/>
    <property type="match status" value="1"/>
</dbReference>
<evidence type="ECO:0000313" key="15">
    <source>
        <dbReference type="EMBL" id="BBB28575.1"/>
    </source>
</evidence>
<keyword evidence="3 14" id="KW-0378">Hydrolase</keyword>
<dbReference type="GO" id="GO:0008295">
    <property type="term" value="P:spermidine biosynthetic process"/>
    <property type="evidence" value="ECO:0007669"/>
    <property type="project" value="UniProtKB-KW"/>
</dbReference>
<evidence type="ECO:0000256" key="13">
    <source>
        <dbReference type="PIRSR" id="PIRSR036979-1"/>
    </source>
</evidence>
<accession>A0A7R6SVB9</accession>
<dbReference type="SUPFAM" id="SSF52768">
    <property type="entry name" value="Arginase/deacetylase"/>
    <property type="match status" value="1"/>
</dbReference>